<evidence type="ECO:0000256" key="4">
    <source>
        <dbReference type="ARBA" id="ARBA00022989"/>
    </source>
</evidence>
<proteinExistence type="predicted"/>
<gene>
    <name evidence="10" type="ORF">EUGRSUZ_C03374</name>
</gene>
<dbReference type="InterPro" id="IPR036770">
    <property type="entry name" value="Ankyrin_rpt-contain_sf"/>
</dbReference>
<comment type="subcellular location">
    <subcellularLocation>
        <location evidence="1">Membrane</location>
        <topology evidence="1">Multi-pass membrane protein</topology>
    </subcellularLocation>
</comment>
<feature type="repeat" description="ANK" evidence="7">
    <location>
        <begin position="101"/>
        <end position="123"/>
    </location>
</feature>
<dbReference type="InParanoid" id="A0A059CVP3"/>
<evidence type="ECO:0000256" key="1">
    <source>
        <dbReference type="ARBA" id="ARBA00004141"/>
    </source>
</evidence>
<dbReference type="Pfam" id="PF12796">
    <property type="entry name" value="Ank_2"/>
    <property type="match status" value="2"/>
</dbReference>
<dbReference type="SUPFAM" id="SSF48403">
    <property type="entry name" value="Ankyrin repeat"/>
    <property type="match status" value="1"/>
</dbReference>
<accession>A0A059CVP3</accession>
<keyword evidence="6 8" id="KW-0472">Membrane</keyword>
<keyword evidence="2 8" id="KW-0812">Transmembrane</keyword>
<dbReference type="SMART" id="SM00248">
    <property type="entry name" value="ANK"/>
    <property type="match status" value="5"/>
</dbReference>
<feature type="transmembrane region" description="Helical" evidence="8">
    <location>
        <begin position="424"/>
        <end position="445"/>
    </location>
</feature>
<dbReference type="InterPro" id="IPR002110">
    <property type="entry name" value="Ankyrin_rpt"/>
</dbReference>
<keyword evidence="3" id="KW-0677">Repeat</keyword>
<keyword evidence="5 7" id="KW-0040">ANK repeat</keyword>
<evidence type="ECO:0000256" key="6">
    <source>
        <dbReference type="ARBA" id="ARBA00023136"/>
    </source>
</evidence>
<evidence type="ECO:0000256" key="7">
    <source>
        <dbReference type="PROSITE-ProRule" id="PRU00023"/>
    </source>
</evidence>
<feature type="repeat" description="ANK" evidence="7">
    <location>
        <begin position="67"/>
        <end position="99"/>
    </location>
</feature>
<dbReference type="Pfam" id="PF00023">
    <property type="entry name" value="Ank"/>
    <property type="match status" value="1"/>
</dbReference>
<feature type="transmembrane region" description="Helical" evidence="8">
    <location>
        <begin position="484"/>
        <end position="506"/>
    </location>
</feature>
<dbReference type="STRING" id="71139.A0A059CVP3"/>
<feature type="repeat" description="ANK" evidence="7">
    <location>
        <begin position="205"/>
        <end position="238"/>
    </location>
</feature>
<sequence>MGTMPSITSLRRRSLSLPSHQQASLAFERRHQEGRLYEASLGGCVKSLAQLLQEDRLILARPSVSCFDETPLHVACMLGHVHFAKALLAHKKDLAMELDSQGRTPLHLASMNGYVEIVRELLQSDNFACLVHDKDGRTPLHLATMKGQINVVKELVKARPEVAKHRVSHGQTALHLVVRHNRLETLKVLVEMVRYGDLVNAQDDEGNTILHLATANKQIETVKYLLQRSEVDVNTVNRNGFSALDIVEYFPKDFKVIELRELLVHAGALRAIRFLASTTHQANVDNTNEENSIVVVDLASVEPPSTNTPPVEAVLPLSLSSEIRKQEEDKHKKWIKKKRDSLMITATVIAAMAYQAGISPPGGVWDNDQKDNNGAILYYAGTPIMAANDPEGYPMFWIYNTISFLASLSTIFLLISGFPLGKKVLMWILMATMWVTIIFTALTYLQSMLAFLNVQREFEDRPSTKAASPPTQATTQSPIPGAEVFMYVWLCAVAVLFLFHIVRYLMIVLRKIRKSSRSGYQDV</sequence>
<keyword evidence="4 8" id="KW-1133">Transmembrane helix</keyword>
<feature type="repeat" description="ANK" evidence="7">
    <location>
        <begin position="169"/>
        <end position="204"/>
    </location>
</feature>
<name>A0A059CVP3_EUCGR</name>
<evidence type="ECO:0000256" key="5">
    <source>
        <dbReference type="ARBA" id="ARBA00023043"/>
    </source>
</evidence>
<evidence type="ECO:0000313" key="10">
    <source>
        <dbReference type="EMBL" id="KCW82005.1"/>
    </source>
</evidence>
<dbReference type="EMBL" id="KK198755">
    <property type="protein sequence ID" value="KCW82005.1"/>
    <property type="molecule type" value="Genomic_DNA"/>
</dbReference>
<protein>
    <recommendedName>
        <fullName evidence="9">PGG domain-containing protein</fullName>
    </recommendedName>
</protein>
<feature type="repeat" description="ANK" evidence="7">
    <location>
        <begin position="135"/>
        <end position="157"/>
    </location>
</feature>
<evidence type="ECO:0000259" key="9">
    <source>
        <dbReference type="Pfam" id="PF13962"/>
    </source>
</evidence>
<evidence type="ECO:0000256" key="3">
    <source>
        <dbReference type="ARBA" id="ARBA00022737"/>
    </source>
</evidence>
<dbReference type="PROSITE" id="PS50297">
    <property type="entry name" value="ANK_REP_REGION"/>
    <property type="match status" value="4"/>
</dbReference>
<feature type="transmembrane region" description="Helical" evidence="8">
    <location>
        <begin position="341"/>
        <end position="358"/>
    </location>
</feature>
<reference evidence="10" key="1">
    <citation type="submission" date="2013-07" db="EMBL/GenBank/DDBJ databases">
        <title>The genome of Eucalyptus grandis.</title>
        <authorList>
            <person name="Schmutz J."/>
            <person name="Hayes R."/>
            <person name="Myburg A."/>
            <person name="Tuskan G."/>
            <person name="Grattapaglia D."/>
            <person name="Rokhsar D.S."/>
        </authorList>
    </citation>
    <scope>NUCLEOTIDE SEQUENCE</scope>
    <source>
        <tissue evidence="10">Leaf extractions</tissue>
    </source>
</reference>
<dbReference type="GO" id="GO:0016020">
    <property type="term" value="C:membrane"/>
    <property type="evidence" value="ECO:0007669"/>
    <property type="project" value="UniProtKB-SubCell"/>
</dbReference>
<organism evidence="10">
    <name type="scientific">Eucalyptus grandis</name>
    <name type="common">Flooded gum</name>
    <dbReference type="NCBI Taxonomy" id="71139"/>
    <lineage>
        <taxon>Eukaryota</taxon>
        <taxon>Viridiplantae</taxon>
        <taxon>Streptophyta</taxon>
        <taxon>Embryophyta</taxon>
        <taxon>Tracheophyta</taxon>
        <taxon>Spermatophyta</taxon>
        <taxon>Magnoliopsida</taxon>
        <taxon>eudicotyledons</taxon>
        <taxon>Gunneridae</taxon>
        <taxon>Pentapetalae</taxon>
        <taxon>rosids</taxon>
        <taxon>malvids</taxon>
        <taxon>Myrtales</taxon>
        <taxon>Myrtaceae</taxon>
        <taxon>Myrtoideae</taxon>
        <taxon>Eucalypteae</taxon>
        <taxon>Eucalyptus</taxon>
    </lineage>
</organism>
<dbReference type="Pfam" id="PF13962">
    <property type="entry name" value="PGG"/>
    <property type="match status" value="1"/>
</dbReference>
<dbReference type="OMA" id="RRIFRCV"/>
<dbReference type="InterPro" id="IPR026961">
    <property type="entry name" value="PGG_dom"/>
</dbReference>
<dbReference type="Gramene" id="KCW82005">
    <property type="protein sequence ID" value="KCW82005"/>
    <property type="gene ID" value="EUGRSUZ_C03374"/>
</dbReference>
<evidence type="ECO:0000256" key="8">
    <source>
        <dbReference type="SAM" id="Phobius"/>
    </source>
</evidence>
<dbReference type="AlphaFoldDB" id="A0A059CVP3"/>
<dbReference type="PANTHER" id="PTHR24186">
    <property type="entry name" value="PROTEIN PHOSPHATASE 1 REGULATORY SUBUNIT"/>
    <property type="match status" value="1"/>
</dbReference>
<dbReference type="PROSITE" id="PS50088">
    <property type="entry name" value="ANK_REPEAT"/>
    <property type="match status" value="5"/>
</dbReference>
<evidence type="ECO:0000256" key="2">
    <source>
        <dbReference type="ARBA" id="ARBA00022692"/>
    </source>
</evidence>
<feature type="transmembrane region" description="Helical" evidence="8">
    <location>
        <begin position="396"/>
        <end position="417"/>
    </location>
</feature>
<dbReference type="Gene3D" id="1.25.40.20">
    <property type="entry name" value="Ankyrin repeat-containing domain"/>
    <property type="match status" value="1"/>
</dbReference>
<feature type="domain" description="PGG" evidence="9">
    <location>
        <begin position="332"/>
        <end position="449"/>
    </location>
</feature>
<dbReference type="PANTHER" id="PTHR24186:SF37">
    <property type="entry name" value="PGG DOMAIN-CONTAINING PROTEIN"/>
    <property type="match status" value="1"/>
</dbReference>